<dbReference type="Proteomes" id="UP000095287">
    <property type="component" value="Unplaced"/>
</dbReference>
<dbReference type="GO" id="GO:0005085">
    <property type="term" value="F:guanyl-nucleotide exchange factor activity"/>
    <property type="evidence" value="ECO:0007669"/>
    <property type="project" value="TreeGrafter"/>
</dbReference>
<protein>
    <submittedName>
        <fullName evidence="4">FERM domain-containing protein</fullName>
    </submittedName>
</protein>
<feature type="region of interest" description="Disordered" evidence="1">
    <location>
        <begin position="650"/>
        <end position="692"/>
    </location>
</feature>
<dbReference type="PROSITE" id="PS50057">
    <property type="entry name" value="FERM_3"/>
    <property type="match status" value="1"/>
</dbReference>
<feature type="region of interest" description="Disordered" evidence="1">
    <location>
        <begin position="461"/>
        <end position="497"/>
    </location>
</feature>
<dbReference type="InterPro" id="IPR019747">
    <property type="entry name" value="FERM_CS"/>
</dbReference>
<dbReference type="PRINTS" id="PR00935">
    <property type="entry name" value="BAND41"/>
</dbReference>
<dbReference type="InterPro" id="IPR019748">
    <property type="entry name" value="FERM_central"/>
</dbReference>
<feature type="compositionally biased region" description="Polar residues" evidence="1">
    <location>
        <begin position="909"/>
        <end position="925"/>
    </location>
</feature>
<evidence type="ECO:0000313" key="4">
    <source>
        <dbReference type="WBParaSite" id="L893_g26615.t1"/>
    </source>
</evidence>
<dbReference type="SUPFAM" id="SSF50729">
    <property type="entry name" value="PH domain-like"/>
    <property type="match status" value="1"/>
</dbReference>
<keyword evidence="3" id="KW-1185">Reference proteome</keyword>
<dbReference type="FunFam" id="2.30.29.30:FF:000002">
    <property type="entry name" value="Band 4.1-like protein 5 isoform 1"/>
    <property type="match status" value="1"/>
</dbReference>
<dbReference type="Gene3D" id="2.30.29.30">
    <property type="entry name" value="Pleckstrin-homology domain (PH domain)/Phosphotyrosine-binding domain (PTB)"/>
    <property type="match status" value="1"/>
</dbReference>
<dbReference type="CDD" id="cd14473">
    <property type="entry name" value="FERM_B-lobe"/>
    <property type="match status" value="1"/>
</dbReference>
<dbReference type="CDD" id="cd17098">
    <property type="entry name" value="FERM_F1_FARP1_like"/>
    <property type="match status" value="1"/>
</dbReference>
<evidence type="ECO:0000313" key="3">
    <source>
        <dbReference type="Proteomes" id="UP000095287"/>
    </source>
</evidence>
<dbReference type="SMART" id="SM01196">
    <property type="entry name" value="FERM_C"/>
    <property type="match status" value="1"/>
</dbReference>
<dbReference type="InterPro" id="IPR011993">
    <property type="entry name" value="PH-like_dom_sf"/>
</dbReference>
<feature type="compositionally biased region" description="Pro residues" evidence="1">
    <location>
        <begin position="998"/>
        <end position="1009"/>
    </location>
</feature>
<feature type="region of interest" description="Disordered" evidence="1">
    <location>
        <begin position="899"/>
        <end position="964"/>
    </location>
</feature>
<dbReference type="Gene3D" id="3.10.20.90">
    <property type="entry name" value="Phosphatidylinositol 3-kinase Catalytic Subunit, Chain A, domain 1"/>
    <property type="match status" value="1"/>
</dbReference>
<dbReference type="Pfam" id="PF00373">
    <property type="entry name" value="FERM_M"/>
    <property type="match status" value="1"/>
</dbReference>
<dbReference type="SUPFAM" id="SSF47031">
    <property type="entry name" value="Second domain of FERM"/>
    <property type="match status" value="1"/>
</dbReference>
<dbReference type="Pfam" id="PF08736">
    <property type="entry name" value="FA"/>
    <property type="match status" value="1"/>
</dbReference>
<feature type="region of interest" description="Disordered" evidence="1">
    <location>
        <begin position="580"/>
        <end position="609"/>
    </location>
</feature>
<sequence length="1051" mass="116727">MIPQGAGSAPLPGMDLKKRGKLMCVKVCLLNQSTAVFHLGHKALGEALFEEVCRYLNLLEKDYFGLEFLDCYGNRCWLDKEKTILRQITQAHSDGKFYFVVKFYTPNPSELEEEYTRYLLSLQIKRDLGMGEFVCIENTAALMVAYLVQSECGDFSPDDYPDHSYLSSKNFVPNQTIPFQIKVMQNHKQLIGMSPVESEFALLETARRCDFYGVKFHAAKDVEGSAVNLSVVHVGIKVFQNLHFVSTFSWAKIRKLSFKRKKLLIKLHPESYQFYKETIEFSFETRNECKNFWKKCVEHHAFFRCVDVTETKKPKESRLFSRGSSFRYHGRTQKQLIDYVREHHKRREPFTRPINAGLSLERDRLARLQYGFGASGYATLERKQPKPFTSSMPHIGQSGNATGIASGSAPGTAVCCPAGASSSTTTVAHPRRPASQYYYRNHSEHLSDDLSGDERMCTSDIDTGDERMCTSDIDTSTHVEPEKGGRLEPSEQTQTQQSMSLSLPNVLSDDVRLVCREFELQCPPKSASGDNFLERLDDNVSEDSYRLADHETSQTRGDVLNTTFSAKRVGNVIVKRVLARSTPNTTDDEESTASEGAPTHRKSLRPSSKYYSSFLPQASSLTRTAPIEIDGPNVKLPEVPKVPSTSLYGSVVSSTGQKGSSGRLFNSEIPKAPSTASSTASTVSPSEKPTYTSTGALLVRPKLIGIGEEASNGSLERPSYKPFSERRPEIHAVPPTVSYGASGPVPGRVLARDNIVITPEGIKEKRPKPVVPPKPKNLVPRPVVHMDDVDRDTVSEPIGPAPTTSGPEVGTVVPVAAREETTRTAPLQKSKSEDLMKRPPTLISVESVDHPEVKKCHLFNSEIPYVLTMRTVETPGQEPRMQSPAATSFGVGRRKSFDFVPKKHLPSPGSFSSQDHSVSPTTPESGNVLEYVLRRRSLSNERAQQRRRRHLTQPIKLDETNPAETLHKLSRSQELCEFHDLPPPPEEARAPPEDLEPLPSPPPPPPPAPVASGNTPPFMDDSSSKEEEGPAPVETGPKSLRTPTGLLWTDF</sequence>
<proteinExistence type="predicted"/>
<dbReference type="AlphaFoldDB" id="A0A1I7ZIE8"/>
<dbReference type="PANTHER" id="PTHR45858:SF5">
    <property type="entry name" value="MOESIN_EZRIN_RADIXIN HOMOLOG 1"/>
    <property type="match status" value="1"/>
</dbReference>
<dbReference type="Pfam" id="PF09380">
    <property type="entry name" value="FERM_C"/>
    <property type="match status" value="1"/>
</dbReference>
<feature type="region of interest" description="Disordered" evidence="1">
    <location>
        <begin position="385"/>
        <end position="410"/>
    </location>
</feature>
<feature type="domain" description="FERM" evidence="2">
    <location>
        <begin position="23"/>
        <end position="307"/>
    </location>
</feature>
<feature type="compositionally biased region" description="Polar residues" evidence="1">
    <location>
        <begin position="650"/>
        <end position="664"/>
    </location>
</feature>
<dbReference type="InterPro" id="IPR051835">
    <property type="entry name" value="RAC1-GEF"/>
</dbReference>
<dbReference type="InterPro" id="IPR000299">
    <property type="entry name" value="FERM_domain"/>
</dbReference>
<dbReference type="InterPro" id="IPR018980">
    <property type="entry name" value="FERM_PH-like_C"/>
</dbReference>
<feature type="region of interest" description="Disordered" evidence="1">
    <location>
        <begin position="977"/>
        <end position="1051"/>
    </location>
</feature>
<dbReference type="InterPro" id="IPR035963">
    <property type="entry name" value="FERM_2"/>
</dbReference>
<dbReference type="InterPro" id="IPR029071">
    <property type="entry name" value="Ubiquitin-like_domsf"/>
</dbReference>
<dbReference type="Pfam" id="PF09379">
    <property type="entry name" value="FERM_N"/>
    <property type="match status" value="1"/>
</dbReference>
<feature type="compositionally biased region" description="Basic and acidic residues" evidence="1">
    <location>
        <begin position="977"/>
        <end position="992"/>
    </location>
</feature>
<accession>A0A1I7ZIE8</accession>
<evidence type="ECO:0000259" key="2">
    <source>
        <dbReference type="PROSITE" id="PS50057"/>
    </source>
</evidence>
<dbReference type="InterPro" id="IPR041788">
    <property type="entry name" value="FARP1/FARP2/FRMD7_FERM_C"/>
</dbReference>
<feature type="compositionally biased region" description="Polar residues" evidence="1">
    <location>
        <begin position="387"/>
        <end position="405"/>
    </location>
</feature>
<dbReference type="CDD" id="cd13193">
    <property type="entry name" value="FERM_C_FARP1-like"/>
    <property type="match status" value="1"/>
</dbReference>
<dbReference type="SMART" id="SM00295">
    <property type="entry name" value="B41"/>
    <property type="match status" value="1"/>
</dbReference>
<feature type="compositionally biased region" description="Basic and acidic residues" evidence="1">
    <location>
        <begin position="464"/>
        <end position="489"/>
    </location>
</feature>
<dbReference type="InterPro" id="IPR014847">
    <property type="entry name" value="FA"/>
</dbReference>
<evidence type="ECO:0000256" key="1">
    <source>
        <dbReference type="SAM" id="MobiDB-lite"/>
    </source>
</evidence>
<reference evidence="4" key="1">
    <citation type="submission" date="2016-11" db="UniProtKB">
        <authorList>
            <consortium name="WormBaseParasite"/>
        </authorList>
    </citation>
    <scope>IDENTIFICATION</scope>
</reference>
<dbReference type="Gene3D" id="1.20.80.10">
    <property type="match status" value="1"/>
</dbReference>
<dbReference type="SMART" id="SM01195">
    <property type="entry name" value="FA"/>
    <property type="match status" value="1"/>
</dbReference>
<dbReference type="InterPro" id="IPR014352">
    <property type="entry name" value="FERM/acyl-CoA-bd_prot_sf"/>
</dbReference>
<dbReference type="PANTHER" id="PTHR45858">
    <property type="entry name" value="FERM DOMAIN CONTAINING PROTEIN"/>
    <property type="match status" value="1"/>
</dbReference>
<dbReference type="FunFam" id="3.10.20.90:FF:000040">
    <property type="entry name" value="FERM, RhoGEF and pleckstrin domain-containing protein"/>
    <property type="match status" value="1"/>
</dbReference>
<name>A0A1I7ZIE8_9BILA</name>
<dbReference type="PROSITE" id="PS00660">
    <property type="entry name" value="FERM_1"/>
    <property type="match status" value="1"/>
</dbReference>
<dbReference type="FunFam" id="1.20.80.10:FF:000005">
    <property type="entry name" value="FERM, RhoGEF and pleckstrin domain-containing protein 1"/>
    <property type="match status" value="1"/>
</dbReference>
<dbReference type="SUPFAM" id="SSF54236">
    <property type="entry name" value="Ubiquitin-like"/>
    <property type="match status" value="1"/>
</dbReference>
<dbReference type="InterPro" id="IPR018979">
    <property type="entry name" value="FERM_N"/>
</dbReference>
<dbReference type="WBParaSite" id="L893_g26615.t1">
    <property type="protein sequence ID" value="L893_g26615.t1"/>
    <property type="gene ID" value="L893_g26615"/>
</dbReference>
<feature type="compositionally biased region" description="Low complexity" evidence="1">
    <location>
        <begin position="670"/>
        <end position="686"/>
    </location>
</feature>
<dbReference type="InterPro" id="IPR019749">
    <property type="entry name" value="Band_41_domain"/>
</dbReference>
<organism evidence="3 4">
    <name type="scientific">Steinernema glaseri</name>
    <dbReference type="NCBI Taxonomy" id="37863"/>
    <lineage>
        <taxon>Eukaryota</taxon>
        <taxon>Metazoa</taxon>
        <taxon>Ecdysozoa</taxon>
        <taxon>Nematoda</taxon>
        <taxon>Chromadorea</taxon>
        <taxon>Rhabditida</taxon>
        <taxon>Tylenchina</taxon>
        <taxon>Panagrolaimomorpha</taxon>
        <taxon>Strongyloidoidea</taxon>
        <taxon>Steinernematidae</taxon>
        <taxon>Steinernema</taxon>
    </lineage>
</organism>